<dbReference type="PANTHER" id="PTHR43540:SF1">
    <property type="entry name" value="ISOCHORISMATASE HYDROLASE"/>
    <property type="match status" value="1"/>
</dbReference>
<evidence type="ECO:0000256" key="1">
    <source>
        <dbReference type="ARBA" id="ARBA00022801"/>
    </source>
</evidence>
<dbReference type="SUPFAM" id="SSF52499">
    <property type="entry name" value="Isochorismatase-like hydrolases"/>
    <property type="match status" value="1"/>
</dbReference>
<dbReference type="PANTHER" id="PTHR43540">
    <property type="entry name" value="PEROXYUREIDOACRYLATE/UREIDOACRYLATE AMIDOHYDROLASE-RELATED"/>
    <property type="match status" value="1"/>
</dbReference>
<dbReference type="InterPro" id="IPR036380">
    <property type="entry name" value="Isochorismatase-like_sf"/>
</dbReference>
<sequence length="184" mass="19863">MLPFNAALLVIDLQNAIDHPKWTVHGPRNNPGAEQVVARLLATWREAGRPVFHIRHESPNPDSSYYRLGPGSPFKPEAAPLGNEAVVAKSVHSAFIGTDLEARLRASGIATVVVCGVITNNSVETTVRMAANLGFAVHLVEDACFTFPRPDHAGTMRSAEEVHAMSLAIMDGEYCTVVRAVEVL</sequence>
<feature type="domain" description="Isochorismatase-like" evidence="2">
    <location>
        <begin position="6"/>
        <end position="160"/>
    </location>
</feature>
<dbReference type="Gene3D" id="3.40.50.850">
    <property type="entry name" value="Isochorismatase-like"/>
    <property type="match status" value="1"/>
</dbReference>
<evidence type="ECO:0000313" key="4">
    <source>
        <dbReference type="Proteomes" id="UP001238467"/>
    </source>
</evidence>
<reference evidence="3 4" key="1">
    <citation type="submission" date="2023-07" db="EMBL/GenBank/DDBJ databases">
        <title>Genomic Encyclopedia of Type Strains, Phase IV (KMG-IV): sequencing the most valuable type-strain genomes for metagenomic binning, comparative biology and taxonomic classification.</title>
        <authorList>
            <person name="Goeker M."/>
        </authorList>
    </citation>
    <scope>NUCLEOTIDE SEQUENCE [LARGE SCALE GENOMIC DNA]</scope>
    <source>
        <strain evidence="3 4">DSM 1277</strain>
    </source>
</reference>
<dbReference type="InterPro" id="IPR050272">
    <property type="entry name" value="Isochorismatase-like_hydrls"/>
</dbReference>
<keyword evidence="4" id="KW-1185">Reference proteome</keyword>
<accession>A0ABU0DFE0</accession>
<evidence type="ECO:0000259" key="2">
    <source>
        <dbReference type="Pfam" id="PF00857"/>
    </source>
</evidence>
<dbReference type="Proteomes" id="UP001238467">
    <property type="component" value="Unassembled WGS sequence"/>
</dbReference>
<dbReference type="Pfam" id="PF00857">
    <property type="entry name" value="Isochorismatase"/>
    <property type="match status" value="1"/>
</dbReference>
<name>A0ABU0DFE0_9HYPH</name>
<organism evidence="3 4">
    <name type="scientific">Ancylobacter vacuolatus</name>
    <dbReference type="NCBI Taxonomy" id="223389"/>
    <lineage>
        <taxon>Bacteria</taxon>
        <taxon>Pseudomonadati</taxon>
        <taxon>Pseudomonadota</taxon>
        <taxon>Alphaproteobacteria</taxon>
        <taxon>Hyphomicrobiales</taxon>
        <taxon>Xanthobacteraceae</taxon>
        <taxon>Ancylobacter</taxon>
    </lineage>
</organism>
<protein>
    <submittedName>
        <fullName evidence="3">Nicotinamidase-related amidase</fullName>
    </submittedName>
</protein>
<gene>
    <name evidence="3" type="ORF">J2S76_001468</name>
</gene>
<dbReference type="InterPro" id="IPR000868">
    <property type="entry name" value="Isochorismatase-like_dom"/>
</dbReference>
<comment type="caution">
    <text evidence="3">The sequence shown here is derived from an EMBL/GenBank/DDBJ whole genome shotgun (WGS) entry which is preliminary data.</text>
</comment>
<keyword evidence="1" id="KW-0378">Hydrolase</keyword>
<proteinExistence type="predicted"/>
<dbReference type="EMBL" id="JAUSUH010000002">
    <property type="protein sequence ID" value="MDQ0347051.1"/>
    <property type="molecule type" value="Genomic_DNA"/>
</dbReference>
<dbReference type="RefSeq" id="WP_307058958.1">
    <property type="nucleotide sequence ID" value="NZ_JAUSUH010000002.1"/>
</dbReference>
<evidence type="ECO:0000313" key="3">
    <source>
        <dbReference type="EMBL" id="MDQ0347051.1"/>
    </source>
</evidence>
<dbReference type="CDD" id="cd01014">
    <property type="entry name" value="nicotinamidase_related"/>
    <property type="match status" value="1"/>
</dbReference>